<proteinExistence type="predicted"/>
<protein>
    <submittedName>
        <fullName evidence="2">WG repeat-containing protein</fullName>
    </submittedName>
</protein>
<feature type="signal peptide" evidence="1">
    <location>
        <begin position="1"/>
        <end position="23"/>
    </location>
</feature>
<name>A0ABS1KPL2_9BACT</name>
<feature type="chain" id="PRO_5045558152" evidence="1">
    <location>
        <begin position="24"/>
        <end position="864"/>
    </location>
</feature>
<dbReference type="Gene3D" id="1.25.40.10">
    <property type="entry name" value="Tetratricopeptide repeat domain"/>
    <property type="match status" value="1"/>
</dbReference>
<evidence type="ECO:0000256" key="1">
    <source>
        <dbReference type="SAM" id="SignalP"/>
    </source>
</evidence>
<gene>
    <name evidence="2" type="ORF">JI741_03295</name>
</gene>
<evidence type="ECO:0000313" key="3">
    <source>
        <dbReference type="Proteomes" id="UP000613030"/>
    </source>
</evidence>
<comment type="caution">
    <text evidence="2">The sequence shown here is derived from an EMBL/GenBank/DDBJ whole genome shotgun (WGS) entry which is preliminary data.</text>
</comment>
<keyword evidence="3" id="KW-1185">Reference proteome</keyword>
<dbReference type="InterPro" id="IPR032774">
    <property type="entry name" value="WG_beta_rep"/>
</dbReference>
<keyword evidence="1" id="KW-0732">Signal</keyword>
<sequence>MRLIYKFTTSITTLLLLSSGVIAQGVEHQAESNIRKQKWDKAYGQLRKALTKDTVNTGAAYMMARYFFEPANPGFQIDSAHAYAEKSRTGFRQSSAKQRERLKRIPVDSLLLHHLGARIDSAAFARARHQNTEQSYMAFLASFTTAAQRDEAAALRDEAAFQDAKMQDSYLAFAAYLERYPKAARASEAQTYYERLLFENKTRDKQLISYENFLKEYPSTSHRREAERQIFELKTASGTLESYEDFLTTYPASASAKVAGDILFHLLPEDQRQLRWKFPIGDSLMTIMNLEHGYLAPFLHDGRFGFMDKDGNQIIAPDNDALEPDYRCGNISEDVVALPHRLVAQNGAVVLPEEVLSVDDLGAGFLLVEKEHCTQVLHKSGFTVGDRCVDDARVLNGKMIAVKKEEHWSLFTLTGRPLLPAVWDDVTTLKDVVVLKKHGKITLATMSTIAQCAAQQQTLPENEIEEVKAWPRDLIATKDTRGRGVVDQSLNIYIPAGHHTIAPAYFGATVSDAAGTVAVNHAGERSVPFGRIVVKEAWTAVGHEKGWRLYDPATQAYQSRAYDSILFAGPFALGVKADSMRIHFTPTRTISLPQPVRVEFVTGQGVAVFLWVEQGDKKTLYNHEARRLFTLAADKIQYAGENCFVVQKRDKKGLVNAEGKPLLPMEYDAIGAVSGGVVSMLKGAKFGLFQCEKKKLIKPEYTKNLTPYNASTVVAYKDGLYGFVGWDGKPLSGIEFSDVKYWNDTAAFVKKDKQWKVYALNTKQVLLDKLDGYKLIRDTAGEKLAIVVSDHRYGVINSRMGTVIPMTFSDVINVGSAEYPLYFTEKHVAEADIFVVIYYSREGKMLRKEVYEQEDYDKIYCAQN</sequence>
<reference evidence="2 3" key="1">
    <citation type="submission" date="2021-01" db="EMBL/GenBank/DDBJ databases">
        <title>Chryseolinea sp. Jin1 Genome sequencing and assembly.</title>
        <authorList>
            <person name="Kim I."/>
        </authorList>
    </citation>
    <scope>NUCLEOTIDE SEQUENCE [LARGE SCALE GENOMIC DNA]</scope>
    <source>
        <strain evidence="2 3">Jin1</strain>
    </source>
</reference>
<organism evidence="2 3">
    <name type="scientific">Chryseolinea lacunae</name>
    <dbReference type="NCBI Taxonomy" id="2801331"/>
    <lineage>
        <taxon>Bacteria</taxon>
        <taxon>Pseudomonadati</taxon>
        <taxon>Bacteroidota</taxon>
        <taxon>Cytophagia</taxon>
        <taxon>Cytophagales</taxon>
        <taxon>Fulvivirgaceae</taxon>
        <taxon>Chryseolinea</taxon>
    </lineage>
</organism>
<dbReference type="EMBL" id="JAERRB010000001">
    <property type="protein sequence ID" value="MBL0740226.1"/>
    <property type="molecule type" value="Genomic_DNA"/>
</dbReference>
<evidence type="ECO:0000313" key="2">
    <source>
        <dbReference type="EMBL" id="MBL0740226.1"/>
    </source>
</evidence>
<dbReference type="Pfam" id="PF14903">
    <property type="entry name" value="WG_beta_rep"/>
    <property type="match status" value="1"/>
</dbReference>
<dbReference type="InterPro" id="IPR011990">
    <property type="entry name" value="TPR-like_helical_dom_sf"/>
</dbReference>
<dbReference type="Proteomes" id="UP000613030">
    <property type="component" value="Unassembled WGS sequence"/>
</dbReference>
<accession>A0ABS1KPL2</accession>
<dbReference type="PANTHER" id="PTHR37841:SF1">
    <property type="entry name" value="DUF3298 DOMAIN-CONTAINING PROTEIN"/>
    <property type="match status" value="1"/>
</dbReference>
<dbReference type="RefSeq" id="WP_202007340.1">
    <property type="nucleotide sequence ID" value="NZ_JAERRB010000001.1"/>
</dbReference>
<dbReference type="PANTHER" id="PTHR37841">
    <property type="entry name" value="GLR2918 PROTEIN"/>
    <property type="match status" value="1"/>
</dbReference>